<dbReference type="EMBL" id="GBXM01079433">
    <property type="protein sequence ID" value="JAH29144.1"/>
    <property type="molecule type" value="Transcribed_RNA"/>
</dbReference>
<evidence type="ECO:0000313" key="1">
    <source>
        <dbReference type="EMBL" id="JAH29144.1"/>
    </source>
</evidence>
<name>A0A0E9RJ58_ANGAN</name>
<accession>A0A0E9RJ58</accession>
<dbReference type="AlphaFoldDB" id="A0A0E9RJ58"/>
<protein>
    <submittedName>
        <fullName evidence="1">Uncharacterized protein</fullName>
    </submittedName>
</protein>
<reference evidence="1" key="1">
    <citation type="submission" date="2014-11" db="EMBL/GenBank/DDBJ databases">
        <authorList>
            <person name="Amaro Gonzalez C."/>
        </authorList>
    </citation>
    <scope>NUCLEOTIDE SEQUENCE</scope>
</reference>
<sequence length="37" mass="4130">MVCASRLLHVTWHGLLRLTNQQSNISCSFTVGSGKHF</sequence>
<proteinExistence type="predicted"/>
<reference evidence="1" key="2">
    <citation type="journal article" date="2015" name="Fish Shellfish Immunol.">
        <title>Early steps in the European eel (Anguilla anguilla)-Vibrio vulnificus interaction in the gills: Role of the RtxA13 toxin.</title>
        <authorList>
            <person name="Callol A."/>
            <person name="Pajuelo D."/>
            <person name="Ebbesson L."/>
            <person name="Teles M."/>
            <person name="MacKenzie S."/>
            <person name="Amaro C."/>
        </authorList>
    </citation>
    <scope>NUCLEOTIDE SEQUENCE</scope>
</reference>
<organism evidence="1">
    <name type="scientific">Anguilla anguilla</name>
    <name type="common">European freshwater eel</name>
    <name type="synonym">Muraena anguilla</name>
    <dbReference type="NCBI Taxonomy" id="7936"/>
    <lineage>
        <taxon>Eukaryota</taxon>
        <taxon>Metazoa</taxon>
        <taxon>Chordata</taxon>
        <taxon>Craniata</taxon>
        <taxon>Vertebrata</taxon>
        <taxon>Euteleostomi</taxon>
        <taxon>Actinopterygii</taxon>
        <taxon>Neopterygii</taxon>
        <taxon>Teleostei</taxon>
        <taxon>Anguilliformes</taxon>
        <taxon>Anguillidae</taxon>
        <taxon>Anguilla</taxon>
    </lineage>
</organism>